<sequence length="92" mass="10229">MGKFRSKGWVATHHGGALLEMFEALTPFPLDWDYFAFSRLSLIMEVNCEEALCRGCTHKCATKSNAGSLCVLKGASKPLGERLEPRTTHQRS</sequence>
<organism evidence="1 2">
    <name type="scientific">Ramularia collo-cygni</name>
    <dbReference type="NCBI Taxonomy" id="112498"/>
    <lineage>
        <taxon>Eukaryota</taxon>
        <taxon>Fungi</taxon>
        <taxon>Dikarya</taxon>
        <taxon>Ascomycota</taxon>
        <taxon>Pezizomycotina</taxon>
        <taxon>Dothideomycetes</taxon>
        <taxon>Dothideomycetidae</taxon>
        <taxon>Mycosphaerellales</taxon>
        <taxon>Mycosphaerellaceae</taxon>
        <taxon>Ramularia</taxon>
    </lineage>
</organism>
<proteinExistence type="predicted"/>
<protein>
    <submittedName>
        <fullName evidence="1">Uncharacterized protein</fullName>
    </submittedName>
</protein>
<reference evidence="1 2" key="1">
    <citation type="submission" date="2016-03" db="EMBL/GenBank/DDBJ databases">
        <authorList>
            <person name="Ploux O."/>
        </authorList>
    </citation>
    <scope>NUCLEOTIDE SEQUENCE [LARGE SCALE GENOMIC DNA]</scope>
    <source>
        <strain evidence="1 2">URUG2</strain>
    </source>
</reference>
<dbReference type="RefSeq" id="XP_023624446.1">
    <property type="nucleotide sequence ID" value="XM_023768678.1"/>
</dbReference>
<dbReference type="Proteomes" id="UP000225277">
    <property type="component" value="Unassembled WGS sequence"/>
</dbReference>
<gene>
    <name evidence="1" type="ORF">RCC_03388</name>
</gene>
<accession>A0A2D3V4X4</accession>
<dbReference type="OrthoDB" id="10672595at2759"/>
<evidence type="ECO:0000313" key="2">
    <source>
        <dbReference type="Proteomes" id="UP000225277"/>
    </source>
</evidence>
<evidence type="ECO:0000313" key="1">
    <source>
        <dbReference type="EMBL" id="CZT17554.1"/>
    </source>
</evidence>
<name>A0A2D3V4X4_9PEZI</name>
<dbReference type="AlphaFoldDB" id="A0A2D3V4X4"/>
<dbReference type="GeneID" id="35598593"/>
<dbReference type="EMBL" id="FJUY01000004">
    <property type="protein sequence ID" value="CZT17554.1"/>
    <property type="molecule type" value="Genomic_DNA"/>
</dbReference>
<keyword evidence="2" id="KW-1185">Reference proteome</keyword>